<dbReference type="Gene3D" id="6.10.250.660">
    <property type="match status" value="1"/>
</dbReference>
<proteinExistence type="inferred from homology"/>
<dbReference type="Pfam" id="PF05103">
    <property type="entry name" value="DivIVA"/>
    <property type="match status" value="1"/>
</dbReference>
<dbReference type="GO" id="GO:0005737">
    <property type="term" value="C:cytoplasm"/>
    <property type="evidence" value="ECO:0007669"/>
    <property type="project" value="UniProtKB-SubCell"/>
</dbReference>
<keyword evidence="10" id="KW-1185">Reference proteome</keyword>
<evidence type="ECO:0000256" key="8">
    <source>
        <dbReference type="SAM" id="MobiDB-lite"/>
    </source>
</evidence>
<dbReference type="KEGG" id="dez:DKM44_08410"/>
<evidence type="ECO:0000313" key="9">
    <source>
        <dbReference type="EMBL" id="AWN23244.1"/>
    </source>
</evidence>
<dbReference type="Proteomes" id="UP000245368">
    <property type="component" value="Chromosome"/>
</dbReference>
<evidence type="ECO:0000256" key="2">
    <source>
        <dbReference type="ARBA" id="ARBA00009008"/>
    </source>
</evidence>
<keyword evidence="6" id="KW-0131">Cell cycle</keyword>
<dbReference type="PANTHER" id="PTHR35794">
    <property type="entry name" value="CELL DIVISION PROTEIN DIVIVA"/>
    <property type="match status" value="1"/>
</dbReference>
<dbReference type="AlphaFoldDB" id="A0A2Z3JQY6"/>
<evidence type="ECO:0000256" key="7">
    <source>
        <dbReference type="SAM" id="Coils"/>
    </source>
</evidence>
<accession>A0A2Z3JQY6</accession>
<evidence type="ECO:0000256" key="4">
    <source>
        <dbReference type="ARBA" id="ARBA00022618"/>
    </source>
</evidence>
<evidence type="ECO:0000256" key="1">
    <source>
        <dbReference type="ARBA" id="ARBA00004496"/>
    </source>
</evidence>
<comment type="similarity">
    <text evidence="2">Belongs to the DivIVA family.</text>
</comment>
<keyword evidence="3" id="KW-0963">Cytoplasm</keyword>
<dbReference type="NCBIfam" id="TIGR03544">
    <property type="entry name" value="DivI1A_domain"/>
    <property type="match status" value="1"/>
</dbReference>
<feature type="region of interest" description="Disordered" evidence="8">
    <location>
        <begin position="1"/>
        <end position="44"/>
    </location>
</feature>
<comment type="subcellular location">
    <subcellularLocation>
        <location evidence="1">Cytoplasm</location>
    </subcellularLocation>
</comment>
<dbReference type="PANTHER" id="PTHR35794:SF2">
    <property type="entry name" value="CELL DIVISION PROTEIN DIVIVA"/>
    <property type="match status" value="1"/>
</dbReference>
<dbReference type="GO" id="GO:0051301">
    <property type="term" value="P:cell division"/>
    <property type="evidence" value="ECO:0007669"/>
    <property type="project" value="UniProtKB-KW"/>
</dbReference>
<evidence type="ECO:0000313" key="10">
    <source>
        <dbReference type="Proteomes" id="UP000245368"/>
    </source>
</evidence>
<feature type="compositionally biased region" description="Pro residues" evidence="8">
    <location>
        <begin position="1"/>
        <end position="13"/>
    </location>
</feature>
<reference evidence="9 10" key="1">
    <citation type="submission" date="2018-05" db="EMBL/GenBank/DDBJ databases">
        <title>Complete Genome Sequence of Deinococcus sp. strain 17bor-2.</title>
        <authorList>
            <person name="Srinivasan S."/>
        </authorList>
    </citation>
    <scope>NUCLEOTIDE SEQUENCE [LARGE SCALE GENOMIC DNA]</scope>
    <source>
        <strain evidence="9 10">17bor-2</strain>
    </source>
</reference>
<feature type="compositionally biased region" description="Low complexity" evidence="8">
    <location>
        <begin position="21"/>
        <end position="31"/>
    </location>
</feature>
<evidence type="ECO:0000256" key="3">
    <source>
        <dbReference type="ARBA" id="ARBA00022490"/>
    </source>
</evidence>
<evidence type="ECO:0000256" key="5">
    <source>
        <dbReference type="ARBA" id="ARBA00023054"/>
    </source>
</evidence>
<name>A0A2Z3JQY6_9DEIO</name>
<dbReference type="InterPro" id="IPR007793">
    <property type="entry name" value="DivIVA_fam"/>
</dbReference>
<sequence length="283" mass="31309">MTDPSIPLPPSTPAAPREEGPASASVSSPSGDLLPGQPYAAPLTPLDVQHREFATGLRGYRKGDVRAYLAEVAQALEAGLRERAQLNQRLLEAQRQIQEYKDAEDELRRTVVAAERIGHELKEQARQEAALTLQDAQNRAALLSETARTREQEALSRHEARLRELEATFSVRRAQLEALYQTQEHELENRARERSGALEREFSARYADLSGRLSAAHAEYAQFMSQYRAVSQAFAQAANTHLLPDAAELPHRQIAEGKPQAPSGPAPLSPEVAAVHIEEQRFS</sequence>
<protein>
    <submittedName>
        <fullName evidence="9">Cell division protein DivIVA</fullName>
    </submittedName>
</protein>
<evidence type="ECO:0000256" key="6">
    <source>
        <dbReference type="ARBA" id="ARBA00023306"/>
    </source>
</evidence>
<gene>
    <name evidence="9" type="ORF">DKM44_08410</name>
</gene>
<dbReference type="OrthoDB" id="9815492at2"/>
<keyword evidence="4 9" id="KW-0132">Cell division</keyword>
<dbReference type="InterPro" id="IPR019933">
    <property type="entry name" value="DivIVA_domain"/>
</dbReference>
<keyword evidence="5 7" id="KW-0175">Coiled coil</keyword>
<dbReference type="EMBL" id="CP029494">
    <property type="protein sequence ID" value="AWN23244.1"/>
    <property type="molecule type" value="Genomic_DNA"/>
</dbReference>
<feature type="coiled-coil region" evidence="7">
    <location>
        <begin position="69"/>
        <end position="193"/>
    </location>
</feature>
<organism evidence="9 10">
    <name type="scientific">Deinococcus irradiatisoli</name>
    <dbReference type="NCBI Taxonomy" id="2202254"/>
    <lineage>
        <taxon>Bacteria</taxon>
        <taxon>Thermotogati</taxon>
        <taxon>Deinococcota</taxon>
        <taxon>Deinococci</taxon>
        <taxon>Deinococcales</taxon>
        <taxon>Deinococcaceae</taxon>
        <taxon>Deinococcus</taxon>
    </lineage>
</organism>